<reference evidence="7 8" key="1">
    <citation type="journal article" date="2011" name="Stand. Genomic Sci.">
        <title>Complete genome sequence of Thermomonospora curvata type strain (B9).</title>
        <authorList>
            <person name="Chertkov O."/>
            <person name="Sikorski J."/>
            <person name="Nolan M."/>
            <person name="Lapidus A."/>
            <person name="Lucas S."/>
            <person name="Del Rio T.G."/>
            <person name="Tice H."/>
            <person name="Cheng J.F."/>
            <person name="Goodwin L."/>
            <person name="Pitluck S."/>
            <person name="Liolios K."/>
            <person name="Ivanova N."/>
            <person name="Mavromatis K."/>
            <person name="Mikhailova N."/>
            <person name="Ovchinnikova G."/>
            <person name="Pati A."/>
            <person name="Chen A."/>
            <person name="Palaniappan K."/>
            <person name="Djao O.D."/>
            <person name="Land M."/>
            <person name="Hauser L."/>
            <person name="Chang Y.J."/>
            <person name="Jeffries C.D."/>
            <person name="Brettin T."/>
            <person name="Han C."/>
            <person name="Detter J.C."/>
            <person name="Rohde M."/>
            <person name="Goker M."/>
            <person name="Woyke T."/>
            <person name="Bristow J."/>
            <person name="Eisen J.A."/>
            <person name="Markowitz V."/>
            <person name="Hugenholtz P."/>
            <person name="Klenk H.P."/>
            <person name="Kyrpides N.C."/>
        </authorList>
    </citation>
    <scope>NUCLEOTIDE SEQUENCE [LARGE SCALE GENOMIC DNA]</scope>
    <source>
        <strain evidence="8">ATCC 19995 / DSM 43183 / JCM 3096 / KCTC 9072 / NBRC 15933 / NCIMB 10081 / Henssen B9</strain>
    </source>
</reference>
<dbReference type="Gene3D" id="1.10.10.10">
    <property type="entry name" value="Winged helix-like DNA-binding domain superfamily/Winged helix DNA-binding domain"/>
    <property type="match status" value="1"/>
</dbReference>
<dbReference type="InterPro" id="IPR036390">
    <property type="entry name" value="WH_DNA-bd_sf"/>
</dbReference>
<evidence type="ECO:0000256" key="2">
    <source>
        <dbReference type="ARBA" id="ARBA00023015"/>
    </source>
</evidence>
<feature type="compositionally biased region" description="Low complexity" evidence="5">
    <location>
        <begin position="318"/>
        <end position="327"/>
    </location>
</feature>
<keyword evidence="2" id="KW-0805">Transcription regulation</keyword>
<comment type="similarity">
    <text evidence="1">Belongs to the LysR transcriptional regulatory family.</text>
</comment>
<dbReference type="eggNOG" id="COG0583">
    <property type="taxonomic scope" value="Bacteria"/>
</dbReference>
<dbReference type="HOGENOM" id="CLU_039613_6_0_11"/>
<sequence length="327" mass="34622">MALSITGLRALVAVSRAGSITAAAEQMSFTPSALSQQLAKLEQEGGCPLLVRTASGAHPTEAGRVLLRHAERVLGELRDAEEAVRTAAGRQPQHLSVGTFASAGKTLLPEALAAFRRVNPGVRLSLLDLEPPRGYDLVTSRDLDLLVTHRYPGGSLPAAPGLRRELLLTDPLLVVLPPEHPLADRPAVSFADLADEEWISGEPGVHNRVCLETVAAQTGVPVRTAYETHDYEVTLALIAAGIGVALVPSTALRHTASPAFAARPLRGLSLAREIYIVHRRRPPRLAADLLGILQRFAGELSRELPVRGKGDEAPPDGLPGSPLGPAV</sequence>
<organism evidence="7 8">
    <name type="scientific">Thermomonospora curvata (strain ATCC 19995 / DSM 43183 / JCM 3096 / KCTC 9072 / NBRC 15933 / NCIMB 10081 / Henssen B9)</name>
    <dbReference type="NCBI Taxonomy" id="471852"/>
    <lineage>
        <taxon>Bacteria</taxon>
        <taxon>Bacillati</taxon>
        <taxon>Actinomycetota</taxon>
        <taxon>Actinomycetes</taxon>
        <taxon>Streptosporangiales</taxon>
        <taxon>Thermomonosporaceae</taxon>
        <taxon>Thermomonospora</taxon>
    </lineage>
</organism>
<dbReference type="RefSeq" id="WP_012851981.1">
    <property type="nucleotide sequence ID" value="NC_013510.1"/>
</dbReference>
<feature type="domain" description="HTH lysR-type" evidence="6">
    <location>
        <begin position="3"/>
        <end position="60"/>
    </location>
</feature>
<evidence type="ECO:0000256" key="1">
    <source>
        <dbReference type="ARBA" id="ARBA00009437"/>
    </source>
</evidence>
<dbReference type="OrthoDB" id="4131546at2"/>
<dbReference type="CDD" id="cd08423">
    <property type="entry name" value="PBP2_LTTR_like_6"/>
    <property type="match status" value="1"/>
</dbReference>
<dbReference type="InterPro" id="IPR005119">
    <property type="entry name" value="LysR_subst-bd"/>
</dbReference>
<dbReference type="SUPFAM" id="SSF53850">
    <property type="entry name" value="Periplasmic binding protein-like II"/>
    <property type="match status" value="1"/>
</dbReference>
<proteinExistence type="inferred from homology"/>
<dbReference type="Gene3D" id="3.40.190.10">
    <property type="entry name" value="Periplasmic binding protein-like II"/>
    <property type="match status" value="2"/>
</dbReference>
<dbReference type="KEGG" id="tcu:Tcur_1621"/>
<dbReference type="Pfam" id="PF00126">
    <property type="entry name" value="HTH_1"/>
    <property type="match status" value="1"/>
</dbReference>
<protein>
    <submittedName>
        <fullName evidence="7">Transcriptional regulator, MarR family</fullName>
    </submittedName>
</protein>
<keyword evidence="4" id="KW-0804">Transcription</keyword>
<dbReference type="InterPro" id="IPR036388">
    <property type="entry name" value="WH-like_DNA-bd_sf"/>
</dbReference>
<dbReference type="Proteomes" id="UP000001918">
    <property type="component" value="Chromosome"/>
</dbReference>
<evidence type="ECO:0000256" key="4">
    <source>
        <dbReference type="ARBA" id="ARBA00023163"/>
    </source>
</evidence>
<dbReference type="SUPFAM" id="SSF46785">
    <property type="entry name" value="Winged helix' DNA-binding domain"/>
    <property type="match status" value="1"/>
</dbReference>
<keyword evidence="8" id="KW-1185">Reference proteome</keyword>
<dbReference type="GO" id="GO:0032993">
    <property type="term" value="C:protein-DNA complex"/>
    <property type="evidence" value="ECO:0007669"/>
    <property type="project" value="TreeGrafter"/>
</dbReference>
<dbReference type="STRING" id="471852.Tcur_1621"/>
<evidence type="ECO:0000313" key="8">
    <source>
        <dbReference type="Proteomes" id="UP000001918"/>
    </source>
</evidence>
<evidence type="ECO:0000259" key="6">
    <source>
        <dbReference type="PROSITE" id="PS50931"/>
    </source>
</evidence>
<dbReference type="PANTHER" id="PTHR30346:SF29">
    <property type="entry name" value="LYSR SUBSTRATE-BINDING"/>
    <property type="match status" value="1"/>
</dbReference>
<dbReference type="PANTHER" id="PTHR30346">
    <property type="entry name" value="TRANSCRIPTIONAL DUAL REGULATOR HCAR-RELATED"/>
    <property type="match status" value="1"/>
</dbReference>
<dbReference type="Pfam" id="PF03466">
    <property type="entry name" value="LysR_substrate"/>
    <property type="match status" value="1"/>
</dbReference>
<gene>
    <name evidence="7" type="ordered locus">Tcur_1621</name>
</gene>
<dbReference type="GO" id="GO:0003677">
    <property type="term" value="F:DNA binding"/>
    <property type="evidence" value="ECO:0007669"/>
    <property type="project" value="UniProtKB-KW"/>
</dbReference>
<dbReference type="FunFam" id="1.10.10.10:FF:000001">
    <property type="entry name" value="LysR family transcriptional regulator"/>
    <property type="match status" value="1"/>
</dbReference>
<evidence type="ECO:0000256" key="5">
    <source>
        <dbReference type="SAM" id="MobiDB-lite"/>
    </source>
</evidence>
<dbReference type="InterPro" id="IPR000847">
    <property type="entry name" value="LysR_HTH_N"/>
</dbReference>
<accession>D1ABG1</accession>
<dbReference type="EMBL" id="CP001738">
    <property type="protein sequence ID" value="ACY97197.1"/>
    <property type="molecule type" value="Genomic_DNA"/>
</dbReference>
<name>D1ABG1_THECD</name>
<keyword evidence="3" id="KW-0238">DNA-binding</keyword>
<dbReference type="PROSITE" id="PS50931">
    <property type="entry name" value="HTH_LYSR"/>
    <property type="match status" value="1"/>
</dbReference>
<feature type="region of interest" description="Disordered" evidence="5">
    <location>
        <begin position="304"/>
        <end position="327"/>
    </location>
</feature>
<dbReference type="AlphaFoldDB" id="D1ABG1"/>
<evidence type="ECO:0000313" key="7">
    <source>
        <dbReference type="EMBL" id="ACY97197.1"/>
    </source>
</evidence>
<evidence type="ECO:0000256" key="3">
    <source>
        <dbReference type="ARBA" id="ARBA00023125"/>
    </source>
</evidence>
<dbReference type="GO" id="GO:0003700">
    <property type="term" value="F:DNA-binding transcription factor activity"/>
    <property type="evidence" value="ECO:0007669"/>
    <property type="project" value="InterPro"/>
</dbReference>